<comment type="caution">
    <text evidence="3">The sequence shown here is derived from an EMBL/GenBank/DDBJ whole genome shotgun (WGS) entry which is preliminary data.</text>
</comment>
<dbReference type="STRING" id="470453.B0680_08665"/>
<dbReference type="GO" id="GO:0000731">
    <property type="term" value="P:DNA synthesis involved in DNA repair"/>
    <property type="evidence" value="ECO:0007669"/>
    <property type="project" value="TreeGrafter"/>
</dbReference>
<gene>
    <name evidence="3" type="ORF">B0680_08665</name>
</gene>
<dbReference type="GO" id="GO:0006302">
    <property type="term" value="P:double-strand break repair"/>
    <property type="evidence" value="ECO:0007669"/>
    <property type="project" value="TreeGrafter"/>
</dbReference>
<dbReference type="SUPFAM" id="SSF52540">
    <property type="entry name" value="P-loop containing nucleoside triphosphate hydrolases"/>
    <property type="match status" value="1"/>
</dbReference>
<dbReference type="InterPro" id="IPR027417">
    <property type="entry name" value="P-loop_NTPase"/>
</dbReference>
<dbReference type="PANTHER" id="PTHR32182:SF25">
    <property type="entry name" value="SLR1056 PROTEIN"/>
    <property type="match status" value="1"/>
</dbReference>
<dbReference type="InterPro" id="IPR041685">
    <property type="entry name" value="AAA_GajA/Old/RecF-like"/>
</dbReference>
<evidence type="ECO:0000313" key="4">
    <source>
        <dbReference type="Proteomes" id="UP000189800"/>
    </source>
</evidence>
<feature type="domain" description="Endonuclease GajA/Old nuclease/RecF-like AAA" evidence="1">
    <location>
        <begin position="6"/>
        <end position="331"/>
    </location>
</feature>
<proteinExistence type="predicted"/>
<dbReference type="PANTHER" id="PTHR32182">
    <property type="entry name" value="DNA REPLICATION AND REPAIR PROTEIN RECF"/>
    <property type="match status" value="1"/>
</dbReference>
<dbReference type="Pfam" id="PF20469">
    <property type="entry name" value="OLD-like_TOPRIM"/>
    <property type="match status" value="1"/>
</dbReference>
<evidence type="ECO:0000313" key="3">
    <source>
        <dbReference type="EMBL" id="OOS23041.1"/>
    </source>
</evidence>
<dbReference type="InterPro" id="IPR034139">
    <property type="entry name" value="TOPRIM_OLD"/>
</dbReference>
<protein>
    <submittedName>
        <fullName evidence="3">Uncharacterized protein</fullName>
    </submittedName>
</protein>
<organism evidence="3 4">
    <name type="scientific">Moraxella pluranimalium</name>
    <dbReference type="NCBI Taxonomy" id="470453"/>
    <lineage>
        <taxon>Bacteria</taxon>
        <taxon>Pseudomonadati</taxon>
        <taxon>Pseudomonadota</taxon>
        <taxon>Gammaproteobacteria</taxon>
        <taxon>Moraxellales</taxon>
        <taxon>Moraxellaceae</taxon>
        <taxon>Moraxella</taxon>
    </lineage>
</organism>
<dbReference type="Pfam" id="PF13175">
    <property type="entry name" value="AAA_15"/>
    <property type="match status" value="1"/>
</dbReference>
<reference evidence="3 4" key="1">
    <citation type="submission" date="2017-02" db="EMBL/GenBank/DDBJ databases">
        <title>Draft genome sequence of Moraxella pluranimalium CCUG 54913T type strain.</title>
        <authorList>
            <person name="Salva-Serra F."/>
            <person name="Engstrom-Jakobsson H."/>
            <person name="Thorell K."/>
            <person name="Jaen-Luchoro D."/>
            <person name="Gonzales-Siles L."/>
            <person name="Karlsson R."/>
            <person name="Yazdan S."/>
            <person name="Boulund F."/>
            <person name="Johnning A."/>
            <person name="Engstrand L."/>
            <person name="Kristiansson E."/>
            <person name="Moore E."/>
        </authorList>
    </citation>
    <scope>NUCLEOTIDE SEQUENCE [LARGE SCALE GENOMIC DNA]</scope>
    <source>
        <strain evidence="3 4">CCUG 54913</strain>
    </source>
</reference>
<feature type="domain" description="OLD protein-like TOPRIM" evidence="2">
    <location>
        <begin position="379"/>
        <end position="441"/>
    </location>
</feature>
<dbReference type="AlphaFoldDB" id="A0A1T0CLK2"/>
<evidence type="ECO:0000259" key="2">
    <source>
        <dbReference type="Pfam" id="PF20469"/>
    </source>
</evidence>
<dbReference type="Gene3D" id="3.40.50.300">
    <property type="entry name" value="P-loop containing nucleotide triphosphate hydrolases"/>
    <property type="match status" value="1"/>
</dbReference>
<evidence type="ECO:0000259" key="1">
    <source>
        <dbReference type="Pfam" id="PF13175"/>
    </source>
</evidence>
<sequence>MERILKLTKLKIVNFRNFDECEIQLANKNLIFGMNDVGKSNLMYALRLLFDNKVRNYQIFNTDFHQMNTAKNIEISCFIDIGDDDEYSQILSAYAENAILTDKADFCIKLTIEQSDNNQFNTNLYWGTVDEELIPIPTKGINRTKLDDVFHCIFVPAHNNTTTTFKDFKYELLRSHIAVEEDKEIKNNISNLNKSVNENISKLSSVMNMEVYLNNQLGIFDDNYQIKIRPNHTFGDLHNNLDIYMYDKILEENEEPRIYPTSGDGRIRKVMYAIISYLLKEGKNSDGKIPLLLIEEPENHLFISSQIELSQTIFNDDFNPYLFLVTHSPQLFFKISNDANLIRLYKNNCHIKVKSEIVNIGGEYNQLKNILMESLSQCLFVNRVLLVEGPSEKLLFEWVLDTLGKKRDDIVIQAINGIYFDKYVKVLHGLGIKILLKTDNDIAKVKRKSDEPQKYTALGFNRCVKLNNLINPSENIDLLCPNHLSHQEFREFIIDNYSENINIFKNNGIYLSNTDLEHDLSVCLNRDDESFVENLQKSKWVRMCDLINELTIEDAKKIYNHSYFKCLKDLVDG</sequence>
<dbReference type="EMBL" id="MUYU01000022">
    <property type="protein sequence ID" value="OOS23041.1"/>
    <property type="molecule type" value="Genomic_DNA"/>
</dbReference>
<keyword evidence="4" id="KW-1185">Reference proteome</keyword>
<dbReference type="CDD" id="cd01026">
    <property type="entry name" value="TOPRIM_OLD"/>
    <property type="match status" value="1"/>
</dbReference>
<accession>A0A1T0CLK2</accession>
<name>A0A1T0CLK2_9GAMM</name>
<dbReference type="Proteomes" id="UP000189800">
    <property type="component" value="Unassembled WGS sequence"/>
</dbReference>